<feature type="non-terminal residue" evidence="3">
    <location>
        <position position="237"/>
    </location>
</feature>
<evidence type="ECO:0000256" key="1">
    <source>
        <dbReference type="SAM" id="Phobius"/>
    </source>
</evidence>
<dbReference type="InterPro" id="IPR027383">
    <property type="entry name" value="Znf_put"/>
</dbReference>
<evidence type="ECO:0000259" key="2">
    <source>
        <dbReference type="Pfam" id="PF13490"/>
    </source>
</evidence>
<dbReference type="AlphaFoldDB" id="A0A3D8VIA2"/>
<proteinExistence type="predicted"/>
<evidence type="ECO:0000313" key="3">
    <source>
        <dbReference type="EMBL" id="RDY69112.1"/>
    </source>
</evidence>
<dbReference type="Pfam" id="PF13490">
    <property type="entry name" value="zf-HC2"/>
    <property type="match status" value="1"/>
</dbReference>
<keyword evidence="1" id="KW-1133">Transmembrane helix</keyword>
<name>A0A3D8VIA2_9BACI</name>
<gene>
    <name evidence="3" type="ORF">DXT76_16790</name>
</gene>
<dbReference type="EMBL" id="QTLC01000063">
    <property type="protein sequence ID" value="RDY69112.1"/>
    <property type="molecule type" value="Genomic_DNA"/>
</dbReference>
<dbReference type="RefSeq" id="WP_181898704.1">
    <property type="nucleotide sequence ID" value="NZ_QTLC01000063.1"/>
</dbReference>
<keyword evidence="1" id="KW-0472">Membrane</keyword>
<keyword evidence="1" id="KW-0812">Transmembrane</keyword>
<comment type="caution">
    <text evidence="3">The sequence shown here is derived from an EMBL/GenBank/DDBJ whole genome shotgun (WGS) entry which is preliminary data.</text>
</comment>
<feature type="transmembrane region" description="Helical" evidence="1">
    <location>
        <begin position="74"/>
        <end position="97"/>
    </location>
</feature>
<feature type="domain" description="Putative zinc-finger" evidence="2">
    <location>
        <begin position="5"/>
        <end position="38"/>
    </location>
</feature>
<organism evidence="3 4">
    <name type="scientific">Halobacillus trueperi</name>
    <dbReference type="NCBI Taxonomy" id="156205"/>
    <lineage>
        <taxon>Bacteria</taxon>
        <taxon>Bacillati</taxon>
        <taxon>Bacillota</taxon>
        <taxon>Bacilli</taxon>
        <taxon>Bacillales</taxon>
        <taxon>Bacillaceae</taxon>
        <taxon>Halobacillus</taxon>
    </lineage>
</organism>
<protein>
    <recommendedName>
        <fullName evidence="2">Putative zinc-finger domain-containing protein</fullName>
    </recommendedName>
</protein>
<dbReference type="Proteomes" id="UP000257032">
    <property type="component" value="Unassembled WGS sequence"/>
</dbReference>
<reference evidence="3 4" key="1">
    <citation type="submission" date="2018-08" db="EMBL/GenBank/DDBJ databases">
        <title>Genome sequence of strict halophilic Halobacillus trueperi SS1 isolated from Lunsu, a salty water body of North West Himalayas.</title>
        <authorList>
            <person name="Gupta S."/>
            <person name="Sharma P."/>
            <person name="Dev K."/>
            <person name="Baumler D."/>
            <person name="Sourirajan A."/>
        </authorList>
    </citation>
    <scope>NUCLEOTIDE SEQUENCE [LARGE SCALE GENOMIC DNA]</scope>
    <source>
        <strain evidence="3 4">SS1</strain>
    </source>
</reference>
<sequence length="237" mass="26917">MKVSCEVIQDLLPLYVDKLTSEKSTLMVENHLKECKECNRMYSKMVEEIPDHTESVPSENIERKLVKRIRNKKIVSASSLIVIFSVLGFFLGGFVFYSNNATIKSVTPIPVTAELRNVNENPAEKIQLQSSIWKSYQVDNKDFKPGYYDITAIEGNVEIDNIQLSEGEKLLGKKYFSNNNISVRGNGIVQLTPARFKEEKLVDKTYTFSNKSVFYQGGKEIKPGTYNIQVLNSSKKP</sequence>
<accession>A0A3D8VIA2</accession>
<evidence type="ECO:0000313" key="4">
    <source>
        <dbReference type="Proteomes" id="UP000257032"/>
    </source>
</evidence>